<dbReference type="OrthoDB" id="572608at2"/>
<evidence type="ECO:0000313" key="2">
    <source>
        <dbReference type="EMBL" id="OBK22208.1"/>
    </source>
</evidence>
<name>A0A1A3NJ75_MYCAS</name>
<dbReference type="InterPro" id="IPR010359">
    <property type="entry name" value="IrrE_HExxH"/>
</dbReference>
<dbReference type="PANTHER" id="PTHR43236:SF1">
    <property type="entry name" value="BLL7220 PROTEIN"/>
    <property type="match status" value="1"/>
</dbReference>
<dbReference type="EMBL" id="LZLS01000191">
    <property type="protein sequence ID" value="OBK22208.1"/>
    <property type="molecule type" value="Genomic_DNA"/>
</dbReference>
<protein>
    <submittedName>
        <fullName evidence="2">XRE family transcriptional regulator</fullName>
    </submittedName>
</protein>
<organism evidence="2 3">
    <name type="scientific">Mycobacterium asiaticum</name>
    <dbReference type="NCBI Taxonomy" id="1790"/>
    <lineage>
        <taxon>Bacteria</taxon>
        <taxon>Bacillati</taxon>
        <taxon>Actinomycetota</taxon>
        <taxon>Actinomycetes</taxon>
        <taxon>Mycobacteriales</taxon>
        <taxon>Mycobacteriaceae</taxon>
        <taxon>Mycobacterium</taxon>
    </lineage>
</organism>
<accession>A0A1A3NJ75</accession>
<dbReference type="InterPro" id="IPR052345">
    <property type="entry name" value="Rad_response_metalloprotease"/>
</dbReference>
<evidence type="ECO:0000259" key="1">
    <source>
        <dbReference type="Pfam" id="PF06114"/>
    </source>
</evidence>
<proteinExistence type="predicted"/>
<dbReference type="RefSeq" id="WP_065146153.1">
    <property type="nucleotide sequence ID" value="NZ_LZLS01000191.1"/>
</dbReference>
<gene>
    <name evidence="2" type="ORF">A5634_08355</name>
</gene>
<dbReference type="Gene3D" id="1.10.10.2910">
    <property type="match status" value="1"/>
</dbReference>
<evidence type="ECO:0000313" key="3">
    <source>
        <dbReference type="Proteomes" id="UP000093928"/>
    </source>
</evidence>
<feature type="domain" description="IrrE N-terminal-like" evidence="1">
    <location>
        <begin position="72"/>
        <end position="169"/>
    </location>
</feature>
<dbReference type="Proteomes" id="UP000093928">
    <property type="component" value="Unassembled WGS sequence"/>
</dbReference>
<comment type="caution">
    <text evidence="2">The sequence shown here is derived from an EMBL/GenBank/DDBJ whole genome shotgun (WGS) entry which is preliminary data.</text>
</comment>
<reference evidence="2 3" key="1">
    <citation type="submission" date="2016-06" db="EMBL/GenBank/DDBJ databases">
        <authorList>
            <person name="Kjaerup R.B."/>
            <person name="Dalgaard T.S."/>
            <person name="Juul-Madsen H.R."/>
        </authorList>
    </citation>
    <scope>NUCLEOTIDE SEQUENCE [LARGE SCALE GENOMIC DNA]</scope>
    <source>
        <strain evidence="2 3">1165133.8</strain>
    </source>
</reference>
<dbReference type="PANTHER" id="PTHR43236">
    <property type="entry name" value="ANTITOXIN HIGA1"/>
    <property type="match status" value="1"/>
</dbReference>
<dbReference type="Pfam" id="PF06114">
    <property type="entry name" value="Peptidase_M78"/>
    <property type="match status" value="1"/>
</dbReference>
<sequence>MSVMSEGAVEAPRSRLSYSAIAMYAEQIAHEHKVINECGYVDVHALLKKLGGEIEVDNRAESLEVREPGDFTVIIPTHTSRLRDRFTIAHELGHYFLHYRAPGNHRVGERTSTFTRLGSNVAETQANVFASNLLMPADHFKDVFVRQGCNLVPVAEHFEVSVPAAKVRAEYLDLIT</sequence>
<dbReference type="AlphaFoldDB" id="A0A1A3NJ75"/>